<dbReference type="Gramene" id="OE9A054982T1">
    <property type="protein sequence ID" value="OE9A054982C1"/>
    <property type="gene ID" value="OE9A054982"/>
</dbReference>
<dbReference type="EMBL" id="CACTIH010003680">
    <property type="protein sequence ID" value="CAA2981777.1"/>
    <property type="molecule type" value="Genomic_DNA"/>
</dbReference>
<keyword evidence="7" id="KW-1185">Reference proteome</keyword>
<evidence type="ECO:0000313" key="7">
    <source>
        <dbReference type="Proteomes" id="UP000594638"/>
    </source>
</evidence>
<dbReference type="GO" id="GO:0008270">
    <property type="term" value="F:zinc ion binding"/>
    <property type="evidence" value="ECO:0007669"/>
    <property type="project" value="UniProtKB-KW"/>
</dbReference>
<dbReference type="GO" id="GO:0005737">
    <property type="term" value="C:cytoplasm"/>
    <property type="evidence" value="ECO:0007669"/>
    <property type="project" value="TreeGrafter"/>
</dbReference>
<dbReference type="PROSITE" id="PS01358">
    <property type="entry name" value="ZF_RANBP2_1"/>
    <property type="match status" value="1"/>
</dbReference>
<dbReference type="SMART" id="SM00547">
    <property type="entry name" value="ZnF_RBZ"/>
    <property type="match status" value="2"/>
</dbReference>
<dbReference type="PANTHER" id="PTHR23111:SF71">
    <property type="entry name" value="RANBP2-TYPE DOMAIN-CONTAINING PROTEIN"/>
    <property type="match status" value="1"/>
</dbReference>
<keyword evidence="2 4" id="KW-0863">Zinc-finger</keyword>
<dbReference type="SUPFAM" id="SSF90209">
    <property type="entry name" value="Ran binding protein zinc finger-like"/>
    <property type="match status" value="2"/>
</dbReference>
<evidence type="ECO:0000256" key="1">
    <source>
        <dbReference type="ARBA" id="ARBA00022723"/>
    </source>
</evidence>
<comment type="caution">
    <text evidence="6">The sequence shown here is derived from an EMBL/GenBank/DDBJ whole genome shotgun (WGS) entry which is preliminary data.</text>
</comment>
<evidence type="ECO:0000259" key="5">
    <source>
        <dbReference type="PROSITE" id="PS50199"/>
    </source>
</evidence>
<dbReference type="PANTHER" id="PTHR23111">
    <property type="entry name" value="ZINC FINGER PROTEIN"/>
    <property type="match status" value="1"/>
</dbReference>
<reference evidence="6 7" key="1">
    <citation type="submission" date="2019-12" db="EMBL/GenBank/DDBJ databases">
        <authorList>
            <person name="Alioto T."/>
            <person name="Alioto T."/>
            <person name="Gomez Garrido J."/>
        </authorList>
    </citation>
    <scope>NUCLEOTIDE SEQUENCE [LARGE SCALE GENOMIC DNA]</scope>
</reference>
<organism evidence="6 7">
    <name type="scientific">Olea europaea subsp. europaea</name>
    <dbReference type="NCBI Taxonomy" id="158383"/>
    <lineage>
        <taxon>Eukaryota</taxon>
        <taxon>Viridiplantae</taxon>
        <taxon>Streptophyta</taxon>
        <taxon>Embryophyta</taxon>
        <taxon>Tracheophyta</taxon>
        <taxon>Spermatophyta</taxon>
        <taxon>Magnoliopsida</taxon>
        <taxon>eudicotyledons</taxon>
        <taxon>Gunneridae</taxon>
        <taxon>Pentapetalae</taxon>
        <taxon>asterids</taxon>
        <taxon>lamiids</taxon>
        <taxon>Lamiales</taxon>
        <taxon>Oleaceae</taxon>
        <taxon>Oleeae</taxon>
        <taxon>Olea</taxon>
    </lineage>
</organism>
<evidence type="ECO:0000313" key="6">
    <source>
        <dbReference type="EMBL" id="CAA2981777.1"/>
    </source>
</evidence>
<dbReference type="Gene3D" id="4.10.1060.10">
    <property type="entry name" value="Zinc finger, RanBP2-type"/>
    <property type="match status" value="2"/>
</dbReference>
<dbReference type="OrthoDB" id="1878647at2759"/>
<dbReference type="AlphaFoldDB" id="A0A8S0RPA2"/>
<dbReference type="Proteomes" id="UP000594638">
    <property type="component" value="Unassembled WGS sequence"/>
</dbReference>
<dbReference type="GO" id="GO:0003729">
    <property type="term" value="F:mRNA binding"/>
    <property type="evidence" value="ECO:0007669"/>
    <property type="project" value="TreeGrafter"/>
</dbReference>
<feature type="domain" description="RanBP2-type" evidence="5">
    <location>
        <begin position="94"/>
        <end position="122"/>
    </location>
</feature>
<accession>A0A8S0RPA2</accession>
<sequence length="260" mass="28100">MPAIAFPGASVPTHANYFARAQGLDQNINVGSMQQSLPLSSSWSLRGADKFGGEQTNIYGLQMASSWPSVGNKISGVPYASQSNQLSMVPNGWRSGDWICTCGFHNYSSRVECKKCNAPMPQIAPSSIGKTAITAIGTKRQASEEFALNWDNKRLNAGQTYELQQSIPGFDFMLGSGINNSNSIYPAIPSESSAIPPTLQVSLQVPNVPAAPILLGKGAKQWREGDWMCTNCNNHNYASRAQCNRCKTQREVLPHSVSVA</sequence>
<protein>
    <submittedName>
        <fullName evidence="6">Uncharacterized RNA-binding isoform X1</fullName>
    </submittedName>
</protein>
<proteinExistence type="predicted"/>
<dbReference type="PROSITE" id="PS50199">
    <property type="entry name" value="ZF_RANBP2_2"/>
    <property type="match status" value="2"/>
</dbReference>
<keyword evidence="1" id="KW-0479">Metal-binding</keyword>
<evidence type="ECO:0000256" key="2">
    <source>
        <dbReference type="ARBA" id="ARBA00022771"/>
    </source>
</evidence>
<keyword evidence="3" id="KW-0862">Zinc</keyword>
<gene>
    <name evidence="6" type="ORF">OLEA9_A054982</name>
</gene>
<name>A0A8S0RPA2_OLEEU</name>
<dbReference type="InterPro" id="IPR036443">
    <property type="entry name" value="Znf_RanBP2_sf"/>
</dbReference>
<evidence type="ECO:0000256" key="4">
    <source>
        <dbReference type="PROSITE-ProRule" id="PRU00322"/>
    </source>
</evidence>
<evidence type="ECO:0000256" key="3">
    <source>
        <dbReference type="ARBA" id="ARBA00022833"/>
    </source>
</evidence>
<dbReference type="Pfam" id="PF00641">
    <property type="entry name" value="Zn_ribbon_RanBP"/>
    <property type="match status" value="2"/>
</dbReference>
<feature type="domain" description="RanBP2-type" evidence="5">
    <location>
        <begin position="223"/>
        <end position="252"/>
    </location>
</feature>
<dbReference type="InterPro" id="IPR001876">
    <property type="entry name" value="Znf_RanBP2"/>
</dbReference>